<dbReference type="AlphaFoldDB" id="A0A4P9X6V4"/>
<organism evidence="3 4">
    <name type="scientific">Caulochytrium protostelioides</name>
    <dbReference type="NCBI Taxonomy" id="1555241"/>
    <lineage>
        <taxon>Eukaryota</taxon>
        <taxon>Fungi</taxon>
        <taxon>Fungi incertae sedis</taxon>
        <taxon>Chytridiomycota</taxon>
        <taxon>Chytridiomycota incertae sedis</taxon>
        <taxon>Chytridiomycetes</taxon>
        <taxon>Caulochytriales</taxon>
        <taxon>Caulochytriaceae</taxon>
        <taxon>Caulochytrium</taxon>
    </lineage>
</organism>
<evidence type="ECO:0000313" key="3">
    <source>
        <dbReference type="EMBL" id="RKP00760.1"/>
    </source>
</evidence>
<feature type="chain" id="PRO_5020696711" evidence="2">
    <location>
        <begin position="26"/>
        <end position="412"/>
    </location>
</feature>
<dbReference type="EMBL" id="ML014200">
    <property type="protein sequence ID" value="RKP00760.1"/>
    <property type="molecule type" value="Genomic_DNA"/>
</dbReference>
<feature type="signal peptide" evidence="2">
    <location>
        <begin position="1"/>
        <end position="25"/>
    </location>
</feature>
<evidence type="ECO:0000256" key="1">
    <source>
        <dbReference type="SAM" id="MobiDB-lite"/>
    </source>
</evidence>
<sequence length="412" mass="45868">MLLFSVRFSGLLLTLLVSVACHIAGHPMDLLPPMVRKVSNPKIAPLTSPIASVPDQPFGRPPIYPGDDQPWSLPPPPSPRSSVDLGDAGSILPSQLHKFIQSKMLNSEKVRKRCVKAFGPGLLEPPKLDVIHLSKAMEDAASTPSNWPKLSVFRDYVASLGSVDSPHKIAVSHVLHLAIVRDYLISEMDKTWIARSLLEWKNLFVELNDDRPFRTELETAMSFLSNLQSVDVRFPLLFLSKVRAPESQPIEFTTTDTDPISPGALMADDATAAASWLRYFQAQASSGLKAQAIDAFHNEIIRVSKQFKPESLGWHSTTVRTLEWLQFADLFSGSISAARLRWPHGHRKDRVAWSADTQIVGDFGIKTIAVLRNNFMLAPPHPNPSNSFILRVPNNELDEYNKMRLKIAFVTS</sequence>
<evidence type="ECO:0000256" key="2">
    <source>
        <dbReference type="SAM" id="SignalP"/>
    </source>
</evidence>
<dbReference type="PROSITE" id="PS51257">
    <property type="entry name" value="PROKAR_LIPOPROTEIN"/>
    <property type="match status" value="1"/>
</dbReference>
<dbReference type="Proteomes" id="UP000274922">
    <property type="component" value="Unassembled WGS sequence"/>
</dbReference>
<keyword evidence="2" id="KW-0732">Signal</keyword>
<gene>
    <name evidence="3" type="ORF">CXG81DRAFT_19338</name>
</gene>
<keyword evidence="4" id="KW-1185">Reference proteome</keyword>
<accession>A0A4P9X6V4</accession>
<proteinExistence type="predicted"/>
<evidence type="ECO:0000313" key="4">
    <source>
        <dbReference type="Proteomes" id="UP000274922"/>
    </source>
</evidence>
<protein>
    <submittedName>
        <fullName evidence="3">Uncharacterized protein</fullName>
    </submittedName>
</protein>
<name>A0A4P9X6V4_9FUNG</name>
<feature type="region of interest" description="Disordered" evidence="1">
    <location>
        <begin position="46"/>
        <end position="84"/>
    </location>
</feature>
<reference evidence="4" key="1">
    <citation type="journal article" date="2018" name="Nat. Microbiol.">
        <title>Leveraging single-cell genomics to expand the fungal tree of life.</title>
        <authorList>
            <person name="Ahrendt S.R."/>
            <person name="Quandt C.A."/>
            <person name="Ciobanu D."/>
            <person name="Clum A."/>
            <person name="Salamov A."/>
            <person name="Andreopoulos B."/>
            <person name="Cheng J.F."/>
            <person name="Woyke T."/>
            <person name="Pelin A."/>
            <person name="Henrissat B."/>
            <person name="Reynolds N.K."/>
            <person name="Benny G.L."/>
            <person name="Smith M.E."/>
            <person name="James T.Y."/>
            <person name="Grigoriev I.V."/>
        </authorList>
    </citation>
    <scope>NUCLEOTIDE SEQUENCE [LARGE SCALE GENOMIC DNA]</scope>
    <source>
        <strain evidence="4">ATCC 52028</strain>
    </source>
</reference>